<reference evidence="2" key="1">
    <citation type="submission" date="2019-08" db="EMBL/GenBank/DDBJ databases">
        <authorList>
            <person name="Kucharzyk K."/>
            <person name="Murdoch R.W."/>
            <person name="Higgins S."/>
            <person name="Loffler F."/>
        </authorList>
    </citation>
    <scope>NUCLEOTIDE SEQUENCE</scope>
</reference>
<protein>
    <recommendedName>
        <fullName evidence="1">DUF1922 domain-containing protein</fullName>
    </recommendedName>
</protein>
<dbReference type="InterPro" id="IPR015166">
    <property type="entry name" value="DUF1922"/>
</dbReference>
<sequence>MVQNNKYIKLIIIYKLIILFGEKMYFIFRCDCGRVLYAKEGVSTRKCVCGKSLKVKKRRIFKKVESIEEATESVQKMQEEIYGRSTFKKANEIPKKRFLN</sequence>
<gene>
    <name evidence="2" type="ORF">SDC9_03722</name>
</gene>
<evidence type="ECO:0000313" key="2">
    <source>
        <dbReference type="EMBL" id="MPL58191.1"/>
    </source>
</evidence>
<dbReference type="Gene3D" id="3.90.820.10">
    <property type="entry name" value="Structural Genomics, Unknown Function 30-nov-00 1gh9 Mol_id"/>
    <property type="match status" value="1"/>
</dbReference>
<feature type="domain" description="DUF1922" evidence="1">
    <location>
        <begin position="24"/>
        <end position="79"/>
    </location>
</feature>
<organism evidence="2">
    <name type="scientific">bioreactor metagenome</name>
    <dbReference type="NCBI Taxonomy" id="1076179"/>
    <lineage>
        <taxon>unclassified sequences</taxon>
        <taxon>metagenomes</taxon>
        <taxon>ecological metagenomes</taxon>
    </lineage>
</organism>
<proteinExistence type="predicted"/>
<comment type="caution">
    <text evidence="2">The sequence shown here is derived from an EMBL/GenBank/DDBJ whole genome shotgun (WGS) entry which is preliminary data.</text>
</comment>
<dbReference type="AlphaFoldDB" id="A0A644SX32"/>
<evidence type="ECO:0000259" key="1">
    <source>
        <dbReference type="Pfam" id="PF09082"/>
    </source>
</evidence>
<dbReference type="InterPro" id="IPR036304">
    <property type="entry name" value="MTH1184"/>
</dbReference>
<dbReference type="SUPFAM" id="SSF57821">
    <property type="entry name" value="Hypothetical protein MTH1184"/>
    <property type="match status" value="1"/>
</dbReference>
<dbReference type="Pfam" id="PF09082">
    <property type="entry name" value="DUF1922"/>
    <property type="match status" value="1"/>
</dbReference>
<name>A0A644SX32_9ZZZZ</name>
<accession>A0A644SX32</accession>
<dbReference type="EMBL" id="VSSQ01000006">
    <property type="protein sequence ID" value="MPL58191.1"/>
    <property type="molecule type" value="Genomic_DNA"/>
</dbReference>